<dbReference type="InterPro" id="IPR007219">
    <property type="entry name" value="XnlR_reg_dom"/>
</dbReference>
<feature type="domain" description="Zn(2)-C6 fungal-type" evidence="5">
    <location>
        <begin position="91"/>
        <end position="121"/>
    </location>
</feature>
<dbReference type="Pfam" id="PF00172">
    <property type="entry name" value="Zn_clus"/>
    <property type="match status" value="1"/>
</dbReference>
<gene>
    <name evidence="6" type="ORF">N7G274_004094</name>
</gene>
<feature type="compositionally biased region" description="Polar residues" evidence="4">
    <location>
        <begin position="14"/>
        <end position="39"/>
    </location>
</feature>
<dbReference type="PROSITE" id="PS50048">
    <property type="entry name" value="ZN2_CY6_FUNGAL_2"/>
    <property type="match status" value="1"/>
</dbReference>
<evidence type="ECO:0000313" key="6">
    <source>
        <dbReference type="EMBL" id="KAL2043035.1"/>
    </source>
</evidence>
<evidence type="ECO:0000313" key="7">
    <source>
        <dbReference type="Proteomes" id="UP001590950"/>
    </source>
</evidence>
<dbReference type="SMART" id="SM00906">
    <property type="entry name" value="Fungal_trans"/>
    <property type="match status" value="1"/>
</dbReference>
<evidence type="ECO:0000256" key="2">
    <source>
        <dbReference type="ARBA" id="ARBA00023242"/>
    </source>
</evidence>
<feature type="region of interest" description="Disordered" evidence="4">
    <location>
        <begin position="247"/>
        <end position="278"/>
    </location>
</feature>
<name>A0ABR4AD21_9LECA</name>
<reference evidence="6 7" key="1">
    <citation type="submission" date="2024-09" db="EMBL/GenBank/DDBJ databases">
        <title>Rethinking Asexuality: The Enigmatic Case of Functional Sexual Genes in Lepraria (Stereocaulaceae).</title>
        <authorList>
            <person name="Doellman M."/>
            <person name="Sun Y."/>
            <person name="Barcenas-Pena A."/>
            <person name="Lumbsch H.T."/>
            <person name="Grewe F."/>
        </authorList>
    </citation>
    <scope>NUCLEOTIDE SEQUENCE [LARGE SCALE GENOMIC DNA]</scope>
    <source>
        <strain evidence="6 7">Mercado 3170</strain>
    </source>
</reference>
<dbReference type="EMBL" id="JBEFKJ010000012">
    <property type="protein sequence ID" value="KAL2043035.1"/>
    <property type="molecule type" value="Genomic_DNA"/>
</dbReference>
<dbReference type="PANTHER" id="PTHR47654">
    <property type="entry name" value="ZN(II)2CYS6 TRANSCRIPTION FACTOR (EUROFUNG)-RELATED"/>
    <property type="match status" value="1"/>
</dbReference>
<dbReference type="PROSITE" id="PS00463">
    <property type="entry name" value="ZN2_CY6_FUNGAL_1"/>
    <property type="match status" value="1"/>
</dbReference>
<evidence type="ECO:0000259" key="5">
    <source>
        <dbReference type="PROSITE" id="PS50048"/>
    </source>
</evidence>
<feature type="coiled-coil region" evidence="3">
    <location>
        <begin position="126"/>
        <end position="153"/>
    </location>
</feature>
<keyword evidence="3" id="KW-0175">Coiled coil</keyword>
<keyword evidence="1" id="KW-0479">Metal-binding</keyword>
<evidence type="ECO:0000256" key="4">
    <source>
        <dbReference type="SAM" id="MobiDB-lite"/>
    </source>
</evidence>
<dbReference type="Gene3D" id="4.10.240.10">
    <property type="entry name" value="Zn(2)-C6 fungal-type DNA-binding domain"/>
    <property type="match status" value="1"/>
</dbReference>
<dbReference type="SMART" id="SM00066">
    <property type="entry name" value="GAL4"/>
    <property type="match status" value="1"/>
</dbReference>
<organism evidence="6 7">
    <name type="scientific">Stereocaulon virgatum</name>
    <dbReference type="NCBI Taxonomy" id="373712"/>
    <lineage>
        <taxon>Eukaryota</taxon>
        <taxon>Fungi</taxon>
        <taxon>Dikarya</taxon>
        <taxon>Ascomycota</taxon>
        <taxon>Pezizomycotina</taxon>
        <taxon>Lecanoromycetes</taxon>
        <taxon>OSLEUM clade</taxon>
        <taxon>Lecanoromycetidae</taxon>
        <taxon>Lecanorales</taxon>
        <taxon>Lecanorineae</taxon>
        <taxon>Stereocaulaceae</taxon>
        <taxon>Stereocaulon</taxon>
    </lineage>
</organism>
<accession>A0ABR4AD21</accession>
<feature type="region of interest" description="Disordered" evidence="4">
    <location>
        <begin position="186"/>
        <end position="205"/>
    </location>
</feature>
<feature type="region of interest" description="Disordered" evidence="4">
    <location>
        <begin position="517"/>
        <end position="552"/>
    </location>
</feature>
<dbReference type="PANTHER" id="PTHR47654:SF5">
    <property type="entry name" value="TRANSCRIPTION FACTOR DOMAIN-CONTAINING PROTEIN"/>
    <property type="match status" value="1"/>
</dbReference>
<feature type="compositionally biased region" description="Low complexity" evidence="4">
    <location>
        <begin position="528"/>
        <end position="546"/>
    </location>
</feature>
<dbReference type="SUPFAM" id="SSF57701">
    <property type="entry name" value="Zn2/Cys6 DNA-binding domain"/>
    <property type="match status" value="1"/>
</dbReference>
<sequence>MKKHGSNKAGRQKAQASTADASAQYTQMPVSLSSAVNSSLPPPMPTPLQHSIDSQPKPTPKVAIPRLPRSSEDQSVPKTSTAADKHRVTHACEPCRHRKTKCSGERPACQHCQDFRLPCIYADGKRDRTKKQLGNLAGRVEEYEKLLEDLCNRVGDDDQNLIRTALDKHVFSDDDDDVQSILSPRRASTYREPAGEHQVSARVGSTESLDRINEDFNRDVAARATGFHGKNSDITWMQRLKRASTEDSDEYALDPGVDGQNSPASEAHHPSSGKATISESSYHCDDLNVLISEQIDPYEVPAQATADMLFKSYLDTVHPAFPIVGKQIFSDQYRDFSDSQDKRKINQNWLAILNLIFAIGAKYSHLIQAEWRGNPRDHLIYFTRARLLGFNADHILGHAELQRVQIIGLMTFYLMAINQINRSWVVSGIAIRHASTLGLNLRNASKDVAEASREIRYRVWWALCSVERRLAVMTGRPTSFAETDCTAPLPLPLEEDSLYSTASSSPEAIHMFRRMSSNESRPLDKVMPSPSSSSQSSKVKGSPASSNPLMSPTLQSSQQLRYAIPPSSALAFGFSTKLSTFTNEVLNRLYRADVMDQSWAHVQGTIATLNSKLEKLQSELPPIFDFSKKQRDLQYMPQRLGLGFFYYSTSMIINRPCLCRIDRKIPNESDKARDFNRETAARCVHAARDMLGLLPDEPNPVGLYKVAPWWCLVHYLMQAATVMMLEICFRADHMPTEVEEVFGCAKKALEWLRSMAADDEAARRASVLCNDLLHKVAPRIGRDPNEALDLGLHRSQNIENMQGVQSGLLDRHMSHTEPAQYPPQYAYTTSATFQPQIFTSYDQFLSYGSLPTTSGAPFEDMFPTANDMENMNFEEPGYYQGPDQRWFPGSSA</sequence>
<dbReference type="Proteomes" id="UP001590950">
    <property type="component" value="Unassembled WGS sequence"/>
</dbReference>
<proteinExistence type="predicted"/>
<protein>
    <recommendedName>
        <fullName evidence="5">Zn(2)-C6 fungal-type domain-containing protein</fullName>
    </recommendedName>
</protein>
<dbReference type="InterPro" id="IPR036864">
    <property type="entry name" value="Zn2-C6_fun-type_DNA-bd_sf"/>
</dbReference>
<dbReference type="InterPro" id="IPR001138">
    <property type="entry name" value="Zn2Cys6_DnaBD"/>
</dbReference>
<dbReference type="CDD" id="cd00067">
    <property type="entry name" value="GAL4"/>
    <property type="match status" value="1"/>
</dbReference>
<dbReference type="InterPro" id="IPR053230">
    <property type="entry name" value="Trans_reg_galc"/>
</dbReference>
<feature type="compositionally biased region" description="Polar residues" evidence="4">
    <location>
        <begin position="73"/>
        <end position="82"/>
    </location>
</feature>
<dbReference type="CDD" id="cd12148">
    <property type="entry name" value="fungal_TF_MHR"/>
    <property type="match status" value="1"/>
</dbReference>
<comment type="caution">
    <text evidence="6">The sequence shown here is derived from an EMBL/GenBank/DDBJ whole genome shotgun (WGS) entry which is preliminary data.</text>
</comment>
<keyword evidence="7" id="KW-1185">Reference proteome</keyword>
<feature type="region of interest" description="Disordered" evidence="4">
    <location>
        <begin position="1"/>
        <end position="85"/>
    </location>
</feature>
<dbReference type="Pfam" id="PF04082">
    <property type="entry name" value="Fungal_trans"/>
    <property type="match status" value="1"/>
</dbReference>
<evidence type="ECO:0000256" key="1">
    <source>
        <dbReference type="ARBA" id="ARBA00022723"/>
    </source>
</evidence>
<keyword evidence="2" id="KW-0539">Nucleus</keyword>
<evidence type="ECO:0000256" key="3">
    <source>
        <dbReference type="SAM" id="Coils"/>
    </source>
</evidence>